<dbReference type="GO" id="GO:0003777">
    <property type="term" value="F:microtubule motor activity"/>
    <property type="evidence" value="ECO:0007669"/>
    <property type="project" value="InterPro"/>
</dbReference>
<keyword evidence="4 11" id="KW-0547">Nucleotide-binding</keyword>
<feature type="region of interest" description="Disordered" evidence="13">
    <location>
        <begin position="678"/>
        <end position="697"/>
    </location>
</feature>
<keyword evidence="8" id="KW-0206">Cytoskeleton</keyword>
<evidence type="ECO:0000256" key="3">
    <source>
        <dbReference type="ARBA" id="ARBA00022701"/>
    </source>
</evidence>
<feature type="region of interest" description="Disordered" evidence="13">
    <location>
        <begin position="1"/>
        <end position="64"/>
    </location>
</feature>
<dbReference type="Gene3D" id="3.40.850.10">
    <property type="entry name" value="Kinesin motor domain"/>
    <property type="match status" value="1"/>
</dbReference>
<dbReference type="InterPro" id="IPR027417">
    <property type="entry name" value="P-loop_NTPase"/>
</dbReference>
<dbReference type="VEuPathDB" id="FungiDB:H310_01864"/>
<dbReference type="GO" id="GO:0007010">
    <property type="term" value="P:cytoskeleton organization"/>
    <property type="evidence" value="ECO:0007669"/>
    <property type="project" value="UniProtKB-ARBA"/>
</dbReference>
<dbReference type="GO" id="GO:0005524">
    <property type="term" value="F:ATP binding"/>
    <property type="evidence" value="ECO:0007669"/>
    <property type="project" value="UniProtKB-UniRule"/>
</dbReference>
<dbReference type="PANTHER" id="PTHR37739:SF8">
    <property type="entry name" value="KINESIN-LIKE PROTEIN KIN-12D"/>
    <property type="match status" value="1"/>
</dbReference>
<evidence type="ECO:0000256" key="7">
    <source>
        <dbReference type="ARBA" id="ARBA00023175"/>
    </source>
</evidence>
<feature type="region of interest" description="Disordered" evidence="13">
    <location>
        <begin position="93"/>
        <end position="119"/>
    </location>
</feature>
<evidence type="ECO:0000256" key="1">
    <source>
        <dbReference type="ARBA" id="ARBA00004245"/>
    </source>
</evidence>
<accession>A0A024UMB1</accession>
<dbReference type="CDD" id="cd00106">
    <property type="entry name" value="KISc"/>
    <property type="match status" value="1"/>
</dbReference>
<dbReference type="PRINTS" id="PR00380">
    <property type="entry name" value="KINESINHEAVY"/>
</dbReference>
<gene>
    <name evidence="15" type="ORF">H310_01864</name>
</gene>
<dbReference type="SUPFAM" id="SSF52540">
    <property type="entry name" value="P-loop containing nucleoside triphosphate hydrolases"/>
    <property type="match status" value="1"/>
</dbReference>
<organism evidence="15">
    <name type="scientific">Aphanomyces invadans</name>
    <dbReference type="NCBI Taxonomy" id="157072"/>
    <lineage>
        <taxon>Eukaryota</taxon>
        <taxon>Sar</taxon>
        <taxon>Stramenopiles</taxon>
        <taxon>Oomycota</taxon>
        <taxon>Saprolegniomycetes</taxon>
        <taxon>Saprolegniales</taxon>
        <taxon>Verrucalvaceae</taxon>
        <taxon>Aphanomyces</taxon>
    </lineage>
</organism>
<evidence type="ECO:0000256" key="12">
    <source>
        <dbReference type="SAM" id="Coils"/>
    </source>
</evidence>
<name>A0A024UMB1_9STRA</name>
<dbReference type="GeneID" id="20078914"/>
<evidence type="ECO:0000256" key="8">
    <source>
        <dbReference type="ARBA" id="ARBA00023212"/>
    </source>
</evidence>
<feature type="binding site" evidence="11">
    <location>
        <begin position="215"/>
        <end position="222"/>
    </location>
    <ligand>
        <name>ATP</name>
        <dbReference type="ChEBI" id="CHEBI:30616"/>
    </ligand>
</feature>
<dbReference type="GO" id="GO:0007018">
    <property type="term" value="P:microtubule-based movement"/>
    <property type="evidence" value="ECO:0007669"/>
    <property type="project" value="InterPro"/>
</dbReference>
<evidence type="ECO:0000256" key="4">
    <source>
        <dbReference type="ARBA" id="ARBA00022741"/>
    </source>
</evidence>
<dbReference type="FunFam" id="3.40.850.10:FF:000019">
    <property type="entry name" value="Kinesin-like protein KIN-5D"/>
    <property type="match status" value="1"/>
</dbReference>
<dbReference type="InterPro" id="IPR044986">
    <property type="entry name" value="KIF15/KIN-12"/>
</dbReference>
<dbReference type="eggNOG" id="KOG4280">
    <property type="taxonomic scope" value="Eukaryota"/>
</dbReference>
<evidence type="ECO:0000259" key="14">
    <source>
        <dbReference type="PROSITE" id="PS50067"/>
    </source>
</evidence>
<protein>
    <recommendedName>
        <fullName evidence="14">Kinesin motor domain-containing protein</fullName>
    </recommendedName>
</protein>
<evidence type="ECO:0000313" key="15">
    <source>
        <dbReference type="EMBL" id="ETW07320.1"/>
    </source>
</evidence>
<evidence type="ECO:0000256" key="2">
    <source>
        <dbReference type="ARBA" id="ARBA00022490"/>
    </source>
</evidence>
<comment type="similarity">
    <text evidence="9">Belongs to the TRAFAC class myosin-kinesin ATPase superfamily. Kinesin family. KIN-12 subfamily.</text>
</comment>
<dbReference type="InterPro" id="IPR019821">
    <property type="entry name" value="Kinesin_motor_CS"/>
</dbReference>
<proteinExistence type="inferred from homology"/>
<keyword evidence="5 11" id="KW-0067">ATP-binding</keyword>
<dbReference type="InterPro" id="IPR001752">
    <property type="entry name" value="Kinesin_motor_dom"/>
</dbReference>
<feature type="region of interest" description="Disordered" evidence="13">
    <location>
        <begin position="712"/>
        <end position="743"/>
    </location>
</feature>
<dbReference type="InterPro" id="IPR036961">
    <property type="entry name" value="Kinesin_motor_dom_sf"/>
</dbReference>
<dbReference type="PANTHER" id="PTHR37739">
    <property type="entry name" value="KINESIN-LIKE PROTEIN KIN-12D"/>
    <property type="match status" value="1"/>
</dbReference>
<comment type="subcellular location">
    <subcellularLocation>
        <location evidence="1">Cytoplasm</location>
        <location evidence="1">Cytoskeleton</location>
    </subcellularLocation>
</comment>
<comment type="similarity">
    <text evidence="10">Belongs to the TRAFAC class myosin-kinesin ATPase superfamily. Kinesin family. KIN-5/BimC subfamily.</text>
</comment>
<dbReference type="STRING" id="157072.A0A024UMB1"/>
<dbReference type="AlphaFoldDB" id="A0A024UMB1"/>
<dbReference type="RefSeq" id="XP_008863413.1">
    <property type="nucleotide sequence ID" value="XM_008865191.1"/>
</dbReference>
<feature type="coiled-coil region" evidence="12">
    <location>
        <begin position="880"/>
        <end position="914"/>
    </location>
</feature>
<keyword evidence="6 12" id="KW-0175">Coiled coil</keyword>
<keyword evidence="3" id="KW-0493">Microtubule</keyword>
<reference evidence="15" key="1">
    <citation type="submission" date="2013-12" db="EMBL/GenBank/DDBJ databases">
        <title>The Genome Sequence of Aphanomyces invadans NJM9701.</title>
        <authorList>
            <consortium name="The Broad Institute Genomics Platform"/>
            <person name="Russ C."/>
            <person name="Tyler B."/>
            <person name="van West P."/>
            <person name="Dieguez-Uribeondo J."/>
            <person name="Young S.K."/>
            <person name="Zeng Q."/>
            <person name="Gargeya S."/>
            <person name="Fitzgerald M."/>
            <person name="Abouelleil A."/>
            <person name="Alvarado L."/>
            <person name="Chapman S.B."/>
            <person name="Gainer-Dewar J."/>
            <person name="Goldberg J."/>
            <person name="Griggs A."/>
            <person name="Gujja S."/>
            <person name="Hansen M."/>
            <person name="Howarth C."/>
            <person name="Imamovic A."/>
            <person name="Ireland A."/>
            <person name="Larimer J."/>
            <person name="McCowan C."/>
            <person name="Murphy C."/>
            <person name="Pearson M."/>
            <person name="Poon T.W."/>
            <person name="Priest M."/>
            <person name="Roberts A."/>
            <person name="Saif S."/>
            <person name="Shea T."/>
            <person name="Sykes S."/>
            <person name="Wortman J."/>
            <person name="Nusbaum C."/>
            <person name="Birren B."/>
        </authorList>
    </citation>
    <scope>NUCLEOTIDE SEQUENCE [LARGE SCALE GENOMIC DNA]</scope>
    <source>
        <strain evidence="15">NJM9701</strain>
    </source>
</reference>
<dbReference type="PROSITE" id="PS50067">
    <property type="entry name" value="KINESIN_MOTOR_2"/>
    <property type="match status" value="1"/>
</dbReference>
<feature type="domain" description="Kinesin motor" evidence="14">
    <location>
        <begin position="123"/>
        <end position="461"/>
    </location>
</feature>
<evidence type="ECO:0000256" key="10">
    <source>
        <dbReference type="ARBA" id="ARBA00034704"/>
    </source>
</evidence>
<keyword evidence="2" id="KW-0963">Cytoplasm</keyword>
<feature type="coiled-coil region" evidence="12">
    <location>
        <begin position="627"/>
        <end position="654"/>
    </location>
</feature>
<dbReference type="GO" id="GO:0005874">
    <property type="term" value="C:microtubule"/>
    <property type="evidence" value="ECO:0007669"/>
    <property type="project" value="UniProtKB-KW"/>
</dbReference>
<keyword evidence="7 11" id="KW-0505">Motor protein</keyword>
<sequence length="1010" mass="111759">MMEATPVEAKPSPFSPTSKLRKLVSPASSRHLRSPSSSSMEHVTVASARPTSSGSLERTSSIPRLNSSSKVHMLARKFELKIETNAIAAACSNQSSSKEAVVSSPGSSPLEEPQTPVNPNEETIRALVRIRPASPIRDEVDRTVVIPDKCIRRCLEPDPSSMNVVNFKQGADKRQFSVDGLLVDTATQDDVFKLVGMRVVDNAVDGYNGSIFAYGQTGSGKTHTMQGDMTEGSADRGVIPRIVDYLFEKLTDAQTSFDMTCSYLEIYNEKIYDLLDVISDEPKYIREDATLGLFVQDLVEMPVATPRAALHVLEDGGKNRTVGSTTMNRESSRSHSVFTIKLTQRLDEAGVEITRKSTLHLVDLAGSEKQCHTGAVGTRLKEASQINKSLSVLGNVITALVDVSNGIKRHVPYRDSKLTFLLRDALGGNSKTTLIATVSSEEKFSSETLSTLQFMQRAKHIKTVANKNEDTRTVIKQLQVDMTALRGDLDSARSTIRVEQAKRVAVQEHLARLQMEKEDRVTANDIEMLSLKAQVIALEAQIAMQAEMAEAARRQCDVEKQGLRAEIQDKADHLAHTHDDLDACQKMLMQMRLELDQARQTHTSDASLLATLREEGIKRDNDQAGQQEAWNQKLVALQADLAQATQQLDVERHEAAAWKATVVLLKHQLDTHPCKAVTTPPDEAPRQWMSPPSTPTSLSGLPQGFANGVGATPPISEDGQPLVSLRPSTTRRTGHRHSESDLSEEFRQAIGSFSIPSSIEEAHRDLQLQHDQLLHVMQKLDGLRNSKKFLQHALQTTLTDNADMVQSLKKLQIERNTAMDALQQTVAEEKKAKKMHQIQMLHASKHSLGDDSAPTTPLPSLKRTTTTFSGFSTLQKDEELKQLAADKVTLTARLKATQAKVASQEDEIKRLRLHQPGIDLNAWAQEYRRVAHALLAAAMEENIDGRQATWRALLQEPVEPTHTPFYQGLIEGLVAKLKQLASISEDQKLTIQILEKELHCYKLAKELKTT</sequence>
<evidence type="ECO:0000256" key="9">
    <source>
        <dbReference type="ARBA" id="ARBA00034488"/>
    </source>
</evidence>
<evidence type="ECO:0000256" key="5">
    <source>
        <dbReference type="ARBA" id="ARBA00022840"/>
    </source>
</evidence>
<evidence type="ECO:0000256" key="11">
    <source>
        <dbReference type="PROSITE-ProRule" id="PRU00283"/>
    </source>
</evidence>
<dbReference type="OrthoDB" id="72353at2759"/>
<dbReference type="Pfam" id="PF00225">
    <property type="entry name" value="Kinesin"/>
    <property type="match status" value="1"/>
</dbReference>
<dbReference type="EMBL" id="KI913954">
    <property type="protein sequence ID" value="ETW07320.1"/>
    <property type="molecule type" value="Genomic_DNA"/>
</dbReference>
<feature type="compositionally biased region" description="Low complexity" evidence="13">
    <location>
        <begin position="25"/>
        <end position="39"/>
    </location>
</feature>
<evidence type="ECO:0000256" key="6">
    <source>
        <dbReference type="ARBA" id="ARBA00023054"/>
    </source>
</evidence>
<dbReference type="SMART" id="SM00129">
    <property type="entry name" value="KISc"/>
    <property type="match status" value="1"/>
</dbReference>
<dbReference type="PROSITE" id="PS00411">
    <property type="entry name" value="KINESIN_MOTOR_1"/>
    <property type="match status" value="1"/>
</dbReference>
<feature type="coiled-coil region" evidence="12">
    <location>
        <begin position="808"/>
        <end position="839"/>
    </location>
</feature>
<evidence type="ECO:0000256" key="13">
    <source>
        <dbReference type="SAM" id="MobiDB-lite"/>
    </source>
</evidence>
<dbReference type="GO" id="GO:0008017">
    <property type="term" value="F:microtubule binding"/>
    <property type="evidence" value="ECO:0007669"/>
    <property type="project" value="InterPro"/>
</dbReference>
<feature type="compositionally biased region" description="Polar residues" evidence="13">
    <location>
        <begin position="49"/>
        <end position="64"/>
    </location>
</feature>